<proteinExistence type="predicted"/>
<gene>
    <name evidence="1" type="ORF">DCS_03619</name>
</gene>
<accession>A0A151GHR4</accession>
<dbReference type="RefSeq" id="XP_040655970.1">
    <property type="nucleotide sequence ID" value="XM_040800937.1"/>
</dbReference>
<dbReference type="EMBL" id="LAYC01000002">
    <property type="protein sequence ID" value="KYK56618.1"/>
    <property type="molecule type" value="Genomic_DNA"/>
</dbReference>
<name>A0A151GHR4_DRECN</name>
<dbReference type="AlphaFoldDB" id="A0A151GHR4"/>
<dbReference type="InParanoid" id="A0A151GHR4"/>
<comment type="caution">
    <text evidence="1">The sequence shown here is derived from an EMBL/GenBank/DDBJ whole genome shotgun (WGS) entry which is preliminary data.</text>
</comment>
<protein>
    <submittedName>
        <fullName evidence="1">Uncharacterized protein</fullName>
    </submittedName>
</protein>
<dbReference type="Proteomes" id="UP000076580">
    <property type="component" value="Chromosome 02"/>
</dbReference>
<organism evidence="1 2">
    <name type="scientific">Drechmeria coniospora</name>
    <name type="common">Nematophagous fungus</name>
    <name type="synonym">Meria coniospora</name>
    <dbReference type="NCBI Taxonomy" id="98403"/>
    <lineage>
        <taxon>Eukaryota</taxon>
        <taxon>Fungi</taxon>
        <taxon>Dikarya</taxon>
        <taxon>Ascomycota</taxon>
        <taxon>Pezizomycotina</taxon>
        <taxon>Sordariomycetes</taxon>
        <taxon>Hypocreomycetidae</taxon>
        <taxon>Hypocreales</taxon>
        <taxon>Ophiocordycipitaceae</taxon>
        <taxon>Drechmeria</taxon>
    </lineage>
</organism>
<keyword evidence="2" id="KW-1185">Reference proteome</keyword>
<evidence type="ECO:0000313" key="2">
    <source>
        <dbReference type="Proteomes" id="UP000076580"/>
    </source>
</evidence>
<evidence type="ECO:0000313" key="1">
    <source>
        <dbReference type="EMBL" id="KYK56618.1"/>
    </source>
</evidence>
<reference evidence="1 2" key="1">
    <citation type="journal article" date="2016" name="Sci. Rep.">
        <title>Insights into Adaptations to a Near-Obligate Nematode Endoparasitic Lifestyle from the Finished Genome of Drechmeria coniospora.</title>
        <authorList>
            <person name="Zhang L."/>
            <person name="Zhou Z."/>
            <person name="Guo Q."/>
            <person name="Fokkens L."/>
            <person name="Miskei M."/>
            <person name="Pocsi I."/>
            <person name="Zhang W."/>
            <person name="Chen M."/>
            <person name="Wang L."/>
            <person name="Sun Y."/>
            <person name="Donzelli B.G."/>
            <person name="Gibson D.M."/>
            <person name="Nelson D.R."/>
            <person name="Luo J.G."/>
            <person name="Rep M."/>
            <person name="Liu H."/>
            <person name="Yang S."/>
            <person name="Wang J."/>
            <person name="Krasnoff S.B."/>
            <person name="Xu Y."/>
            <person name="Molnar I."/>
            <person name="Lin M."/>
        </authorList>
    </citation>
    <scope>NUCLEOTIDE SEQUENCE [LARGE SCALE GENOMIC DNA]</scope>
    <source>
        <strain evidence="1 2">ARSEF 6962</strain>
    </source>
</reference>
<sequence>MPPPAQPLYACAALDVLDAFLRPPTTTSRFLPPRRKTLPPPVPDTTRVASAALFLWAVSRPPAHETRKRPRVGRDLALACLTSKVGRPTTPVRRTTRVRAKKDGASRARCGECAACCVRCVGFDNRTMCVAGADELVQYGGCKTLQVWERADGRMNECVCTLAMPSARSHRVIILYVREGGADEIGPPIRPRLASAVAAALKQVIMRATGQRFAGAAEESRLDTAPFVEPRICFASRPFQPVRRGPRLLAQVGVGVNQIVPVQGWARPLPLRFGGGGHRCSGGIWPLINVVQCLRQLRSVMNEYALAAMAPSTLAARYRVQASTCAGAVNYVLATETSK</sequence>
<dbReference type="GeneID" id="63716262"/>